<reference evidence="18" key="1">
    <citation type="submission" date="2021-06" db="EMBL/GenBank/DDBJ databases">
        <authorList>
            <consortium name="Wellcome Sanger Institute Data Sharing"/>
        </authorList>
    </citation>
    <scope>NUCLEOTIDE SEQUENCE [LARGE SCALE GENOMIC DNA]</scope>
</reference>
<evidence type="ECO:0000256" key="6">
    <source>
        <dbReference type="ARBA" id="ARBA00022692"/>
    </source>
</evidence>
<dbReference type="FunFam" id="1.10.510.10:FF:000347">
    <property type="entry name" value="Apoptosis associated tyrosine kinase"/>
    <property type="match status" value="1"/>
</dbReference>
<evidence type="ECO:0000313" key="19">
    <source>
        <dbReference type="Proteomes" id="UP000694620"/>
    </source>
</evidence>
<dbReference type="InterPro" id="IPR001245">
    <property type="entry name" value="Ser-Thr/Tyr_kinase_cat_dom"/>
</dbReference>
<comment type="catalytic activity">
    <reaction evidence="13">
        <text>L-seryl-[protein] + ATP = O-phospho-L-seryl-[protein] + ADP + H(+)</text>
        <dbReference type="Rhea" id="RHEA:17989"/>
        <dbReference type="Rhea" id="RHEA-COMP:9863"/>
        <dbReference type="Rhea" id="RHEA-COMP:11604"/>
        <dbReference type="ChEBI" id="CHEBI:15378"/>
        <dbReference type="ChEBI" id="CHEBI:29999"/>
        <dbReference type="ChEBI" id="CHEBI:30616"/>
        <dbReference type="ChEBI" id="CHEBI:83421"/>
        <dbReference type="ChEBI" id="CHEBI:456216"/>
        <dbReference type="EC" id="2.7.11.1"/>
    </reaction>
</comment>
<protein>
    <recommendedName>
        <fullName evidence="2">non-specific serine/threonine protein kinase</fullName>
        <ecNumber evidence="2">2.7.11.1</ecNumber>
    </recommendedName>
</protein>
<dbReference type="Gene3D" id="1.10.510.10">
    <property type="entry name" value="Transferase(Phosphotransferase) domain 1"/>
    <property type="match status" value="1"/>
</dbReference>
<dbReference type="GO" id="GO:0004674">
    <property type="term" value="F:protein serine/threonine kinase activity"/>
    <property type="evidence" value="ECO:0007669"/>
    <property type="project" value="UniProtKB-KW"/>
</dbReference>
<feature type="compositionally biased region" description="Polar residues" evidence="15">
    <location>
        <begin position="787"/>
        <end position="804"/>
    </location>
</feature>
<evidence type="ECO:0000256" key="7">
    <source>
        <dbReference type="ARBA" id="ARBA00022741"/>
    </source>
</evidence>
<feature type="compositionally biased region" description="Low complexity" evidence="15">
    <location>
        <begin position="1291"/>
        <end position="1304"/>
    </location>
</feature>
<evidence type="ECO:0000256" key="4">
    <source>
        <dbReference type="ARBA" id="ARBA00022553"/>
    </source>
</evidence>
<evidence type="ECO:0000256" key="3">
    <source>
        <dbReference type="ARBA" id="ARBA00022527"/>
    </source>
</evidence>
<feature type="compositionally biased region" description="Basic and acidic residues" evidence="15">
    <location>
        <begin position="1410"/>
        <end position="1419"/>
    </location>
</feature>
<evidence type="ECO:0000256" key="16">
    <source>
        <dbReference type="SAM" id="Phobius"/>
    </source>
</evidence>
<feature type="region of interest" description="Disordered" evidence="15">
    <location>
        <begin position="739"/>
        <end position="827"/>
    </location>
</feature>
<feature type="region of interest" description="Disordered" evidence="15">
    <location>
        <begin position="1285"/>
        <end position="1304"/>
    </location>
</feature>
<evidence type="ECO:0000256" key="13">
    <source>
        <dbReference type="ARBA" id="ARBA00048679"/>
    </source>
</evidence>
<gene>
    <name evidence="18" type="primary">LMTK2</name>
    <name evidence="18" type="synonym">lmtk2</name>
</gene>
<dbReference type="InterPro" id="IPR000719">
    <property type="entry name" value="Prot_kinase_dom"/>
</dbReference>
<feature type="compositionally biased region" description="Acidic residues" evidence="15">
    <location>
        <begin position="1181"/>
        <end position="1200"/>
    </location>
</feature>
<keyword evidence="8" id="KW-0418">Kinase</keyword>
<feature type="domain" description="Protein kinase" evidence="17">
    <location>
        <begin position="114"/>
        <end position="384"/>
    </location>
</feature>
<reference evidence="18" key="2">
    <citation type="submission" date="2025-08" db="UniProtKB">
        <authorList>
            <consortium name="Ensembl"/>
        </authorList>
    </citation>
    <scope>IDENTIFICATION</scope>
</reference>
<dbReference type="PANTHER" id="PTHR24417:SF8">
    <property type="entry name" value="SERINE_THREONINE-PROTEIN KINASE LMTK2"/>
    <property type="match status" value="1"/>
</dbReference>
<feature type="region of interest" description="Disordered" evidence="15">
    <location>
        <begin position="1152"/>
        <end position="1229"/>
    </location>
</feature>
<keyword evidence="7 14" id="KW-0547">Nucleotide-binding</keyword>
<comment type="catalytic activity">
    <reaction evidence="12">
        <text>L-threonyl-[protein] + ATP = O-phospho-L-threonyl-[protein] + ADP + H(+)</text>
        <dbReference type="Rhea" id="RHEA:46608"/>
        <dbReference type="Rhea" id="RHEA-COMP:11060"/>
        <dbReference type="Rhea" id="RHEA-COMP:11605"/>
        <dbReference type="ChEBI" id="CHEBI:15378"/>
        <dbReference type="ChEBI" id="CHEBI:30013"/>
        <dbReference type="ChEBI" id="CHEBI:30616"/>
        <dbReference type="ChEBI" id="CHEBI:61977"/>
        <dbReference type="ChEBI" id="CHEBI:456216"/>
        <dbReference type="EC" id="2.7.11.1"/>
    </reaction>
</comment>
<keyword evidence="4" id="KW-0597">Phosphoprotein</keyword>
<dbReference type="PROSITE" id="PS00107">
    <property type="entry name" value="PROTEIN_KINASE_ATP"/>
    <property type="match status" value="1"/>
</dbReference>
<feature type="region of interest" description="Disordered" evidence="15">
    <location>
        <begin position="589"/>
        <end position="623"/>
    </location>
</feature>
<evidence type="ECO:0000313" key="18">
    <source>
        <dbReference type="Ensembl" id="ENSECRP00000030708.1"/>
    </source>
</evidence>
<keyword evidence="11 16" id="KW-0472">Membrane</keyword>
<evidence type="ECO:0000256" key="15">
    <source>
        <dbReference type="SAM" id="MobiDB-lite"/>
    </source>
</evidence>
<feature type="compositionally biased region" description="Low complexity" evidence="15">
    <location>
        <begin position="1349"/>
        <end position="1360"/>
    </location>
</feature>
<dbReference type="Proteomes" id="UP000694620">
    <property type="component" value="Chromosome 11"/>
</dbReference>
<dbReference type="GO" id="GO:0005737">
    <property type="term" value="C:cytoplasm"/>
    <property type="evidence" value="ECO:0007669"/>
    <property type="project" value="UniProtKB-ARBA"/>
</dbReference>
<feature type="compositionally biased region" description="Polar residues" evidence="15">
    <location>
        <begin position="595"/>
        <end position="608"/>
    </location>
</feature>
<evidence type="ECO:0000256" key="2">
    <source>
        <dbReference type="ARBA" id="ARBA00012513"/>
    </source>
</evidence>
<dbReference type="Pfam" id="PF07714">
    <property type="entry name" value="PK_Tyr_Ser-Thr"/>
    <property type="match status" value="1"/>
</dbReference>
<feature type="compositionally biased region" description="Basic and acidic residues" evidence="15">
    <location>
        <begin position="1047"/>
        <end position="1061"/>
    </location>
</feature>
<keyword evidence="19" id="KW-1185">Reference proteome</keyword>
<dbReference type="EC" id="2.7.11.1" evidence="2"/>
<dbReference type="Ensembl" id="ENSECRT00000031354.1">
    <property type="protein sequence ID" value="ENSECRP00000030708.1"/>
    <property type="gene ID" value="ENSECRG00000020786.1"/>
</dbReference>
<sequence>MQAFKAAQAPPNFPLGTNTVLFICLFVSFICLTVCQFVCLSIHDSLIVLIMTFFQEFEDNFEDEIDFTPPAEDTPSIQSPAEVYTLAVPPAVLPGPPHLQPPGIAVPQVTRHSLSYIQEIGNGWFGKVLLGEIYIDLGVSRVVIKELKANATTKEQNIFLQNDDPYRVLQHPNILQCLGQCVEAIPFLLVFEFCELGDLKGYLLNQQERTHGSGELLQLQRMACEIAAGVAHLHKNNFVHSDLALRSCYLTTDLSVKVGDYGFGASQFKDDYIETNEDQLIPIRWMAPELVDEIHGSVIVADQNKAGNVWALGITLWELFESAAQPYSHLLDREVLIHVIKEQHVKLFKPQLDLPYSDRWYEVLQFCWLPPDKRATAEDVHRLLTYLRMQGQKESEDDFEQRWSALKPNPCNRQSTMSHSSFPILEQFVDDGLHREMDEILTVTETSRGLSFEYVWEAAKHDHFEDHSPSAMDTTVNYHSMFFPVPPYEKPVFSETSNISGGSAANHSTSASVPGVLPVFEAHKPAVGSEYYIQLEEQGESNLEGDENQCPRGARQSDQDHFSQQYVVLQDIPLEESSTDLDFFHRSIDSKDSNLPESQVGSQASSDLDSPYHTNIFKESTSQSEDRPWLSGFLELPELNSNHTLKDTATHNSNADGKESQVQEDFSDILGGVQGMVYIENLSSQSSPGRLLSTEKLSDNFLFLRDSSLLSSRSSIDLRSEILDAELDSFSELATKKEGLHCSSPDANGTPRPLVETTLPSSSPVISESPHEMPLQWKSLEEEGVSLDSTSEGISSTLNATTSAGPARYQEHPTSRSSAASDISCNDAKNCSSQKVEQSSPSVLNAHLTKQESASGNPPELSLLGECTDESLIDSIPQTNGCSPTEPLTDLESDIASVETLLHLTSMLSSDQVSQDSLLEDSLAGSSEALNSVHQKLQPPYKTADSGYETENLESPEWNSQPALDVDAENDLSCVSDTQTAAPTEIFSTTNHNSYRDSAYFSDNDSELDKKLDDFNRDGSGTVLNEDLGSSHPAHGECTGAAVATDKQTEPSETQEARDADSPPSILQTQETSFEASDDRGILTPDQNVASQHSAPIADVSFSGLEELVSPYSEVYPREGETMISDTRPPGALKVLLPDTAASMLHEKLALSHQNEWPKIKEPDIEGKYLGKLDSRNLQEATEDGIDADEEDENSDDSDDEPRGYHLQSAGSDSDDDIQHPIPIIIMDNDDGKDLKSLLKGGRPLVASEEQEQVAKSKKGAVSFFDDVTVYLFDQETPTKELGAHLATSNSHVSEFSSPVPSSSLSYLNRFTNSESSTDEEGSGFEWDDDFSSPEPSFISKAASHLLVSKSSPSVSSKYFSPPPPTRTPDQSWSSLSPYSRFSISPASIASFSLTHLTDSDIEQGGGSNDEERDHANRK</sequence>
<dbReference type="GO" id="GO:0005524">
    <property type="term" value="F:ATP binding"/>
    <property type="evidence" value="ECO:0007669"/>
    <property type="project" value="UniProtKB-UniRule"/>
</dbReference>
<evidence type="ECO:0000256" key="14">
    <source>
        <dbReference type="PROSITE-ProRule" id="PRU10141"/>
    </source>
</evidence>
<feature type="compositionally biased region" description="Basic and acidic residues" evidence="15">
    <location>
        <begin position="1152"/>
        <end position="1177"/>
    </location>
</feature>
<evidence type="ECO:0000259" key="17">
    <source>
        <dbReference type="PROSITE" id="PS50011"/>
    </source>
</evidence>
<evidence type="ECO:0000256" key="12">
    <source>
        <dbReference type="ARBA" id="ARBA00047899"/>
    </source>
</evidence>
<evidence type="ECO:0000256" key="9">
    <source>
        <dbReference type="ARBA" id="ARBA00022840"/>
    </source>
</evidence>
<keyword evidence="6 16" id="KW-0812">Transmembrane</keyword>
<keyword evidence="5" id="KW-0808">Transferase</keyword>
<keyword evidence="3" id="KW-0723">Serine/threonine-protein kinase</keyword>
<reference evidence="18" key="3">
    <citation type="submission" date="2025-09" db="UniProtKB">
        <authorList>
            <consortium name="Ensembl"/>
        </authorList>
    </citation>
    <scope>IDENTIFICATION</scope>
</reference>
<dbReference type="InterPro" id="IPR011009">
    <property type="entry name" value="Kinase-like_dom_sf"/>
</dbReference>
<feature type="binding site" evidence="14">
    <location>
        <position position="145"/>
    </location>
    <ligand>
        <name>ATP</name>
        <dbReference type="ChEBI" id="CHEBI:30616"/>
    </ligand>
</feature>
<organism evidence="18 19">
    <name type="scientific">Erpetoichthys calabaricus</name>
    <name type="common">Rope fish</name>
    <name type="synonym">Calamoichthys calabaricus</name>
    <dbReference type="NCBI Taxonomy" id="27687"/>
    <lineage>
        <taxon>Eukaryota</taxon>
        <taxon>Metazoa</taxon>
        <taxon>Chordata</taxon>
        <taxon>Craniata</taxon>
        <taxon>Vertebrata</taxon>
        <taxon>Euteleostomi</taxon>
        <taxon>Actinopterygii</taxon>
        <taxon>Polypteriformes</taxon>
        <taxon>Polypteridae</taxon>
        <taxon>Erpetoichthys</taxon>
    </lineage>
</organism>
<dbReference type="SUPFAM" id="SSF56112">
    <property type="entry name" value="Protein kinase-like (PK-like)"/>
    <property type="match status" value="1"/>
</dbReference>
<feature type="region of interest" description="Disordered" evidence="15">
    <location>
        <begin position="931"/>
        <end position="958"/>
    </location>
</feature>
<feature type="compositionally biased region" description="Polar residues" evidence="15">
    <location>
        <begin position="815"/>
        <end position="827"/>
    </location>
</feature>
<keyword evidence="9 14" id="KW-0067">ATP-binding</keyword>
<evidence type="ECO:0000256" key="1">
    <source>
        <dbReference type="ARBA" id="ARBA00004167"/>
    </source>
</evidence>
<feature type="region of interest" description="Disordered" evidence="15">
    <location>
        <begin position="1022"/>
        <end position="1092"/>
    </location>
</feature>
<evidence type="ECO:0000256" key="5">
    <source>
        <dbReference type="ARBA" id="ARBA00022679"/>
    </source>
</evidence>
<evidence type="ECO:0000256" key="10">
    <source>
        <dbReference type="ARBA" id="ARBA00022989"/>
    </source>
</evidence>
<dbReference type="InterPro" id="IPR017441">
    <property type="entry name" value="Protein_kinase_ATP_BS"/>
</dbReference>
<comment type="subcellular location">
    <subcellularLocation>
        <location evidence="1">Membrane</location>
        <topology evidence="1">Single-pass membrane protein</topology>
    </subcellularLocation>
</comment>
<feature type="compositionally biased region" description="Polar residues" evidence="15">
    <location>
        <begin position="1065"/>
        <end position="1075"/>
    </location>
</feature>
<accession>A0A8C4TEZ3</accession>
<feature type="region of interest" description="Disordered" evidence="15">
    <location>
        <begin position="1349"/>
        <end position="1376"/>
    </location>
</feature>
<dbReference type="FunFam" id="3.30.200.20:FF:000275">
    <property type="entry name" value="Apoptosis associated tyrosine kinase"/>
    <property type="match status" value="1"/>
</dbReference>
<dbReference type="GO" id="GO:0016020">
    <property type="term" value="C:membrane"/>
    <property type="evidence" value="ECO:0007669"/>
    <property type="project" value="UniProtKB-SubCell"/>
</dbReference>
<feature type="transmembrane region" description="Helical" evidence="16">
    <location>
        <begin position="20"/>
        <end position="43"/>
    </location>
</feature>
<evidence type="ECO:0000256" key="8">
    <source>
        <dbReference type="ARBA" id="ARBA00022777"/>
    </source>
</evidence>
<dbReference type="GeneTree" id="ENSGT00940000158475"/>
<dbReference type="PANTHER" id="PTHR24417">
    <property type="entry name" value="SERINE/THREONINE-PROTEIN KINASE LMTK1"/>
    <property type="match status" value="1"/>
</dbReference>
<dbReference type="GO" id="GO:0012505">
    <property type="term" value="C:endomembrane system"/>
    <property type="evidence" value="ECO:0007669"/>
    <property type="project" value="UniProtKB-ARBA"/>
</dbReference>
<dbReference type="PROSITE" id="PS50011">
    <property type="entry name" value="PROTEIN_KINASE_DOM"/>
    <property type="match status" value="1"/>
</dbReference>
<keyword evidence="10 16" id="KW-1133">Transmembrane helix</keyword>
<proteinExistence type="predicted"/>
<name>A0A8C4TEZ3_ERPCA</name>
<feature type="region of interest" description="Disordered" evidence="15">
    <location>
        <begin position="540"/>
        <end position="559"/>
    </location>
</feature>
<feature type="region of interest" description="Disordered" evidence="15">
    <location>
        <begin position="1398"/>
        <end position="1419"/>
    </location>
</feature>
<evidence type="ECO:0000256" key="11">
    <source>
        <dbReference type="ARBA" id="ARBA00023136"/>
    </source>
</evidence>